<feature type="compositionally biased region" description="Polar residues" evidence="1">
    <location>
        <begin position="8"/>
        <end position="18"/>
    </location>
</feature>
<proteinExistence type="predicted"/>
<sequence>MEIESSLVAAQNQLTFNPTAPDPQRQAVDKEQQNQRRNTELPRQQVVARQNKPESYEKAEQFRQQQQQQNGQSVDLRSRQAIDAYQTLANAQQRNEIQSLLGIDTYV</sequence>
<comment type="caution">
    <text evidence="2">The sequence shown here is derived from an EMBL/GenBank/DDBJ whole genome shotgun (WGS) entry which is preliminary data.</text>
</comment>
<organism evidence="2 3">
    <name type="scientific">Aliiglaciecola litoralis</name>
    <dbReference type="NCBI Taxonomy" id="582857"/>
    <lineage>
        <taxon>Bacteria</taxon>
        <taxon>Pseudomonadati</taxon>
        <taxon>Pseudomonadota</taxon>
        <taxon>Gammaproteobacteria</taxon>
        <taxon>Alteromonadales</taxon>
        <taxon>Alteromonadaceae</taxon>
        <taxon>Aliiglaciecola</taxon>
    </lineage>
</organism>
<keyword evidence="3" id="KW-1185">Reference proteome</keyword>
<feature type="compositionally biased region" description="Low complexity" evidence="1">
    <location>
        <begin position="62"/>
        <end position="72"/>
    </location>
</feature>
<evidence type="ECO:0000313" key="2">
    <source>
        <dbReference type="EMBL" id="GAA0858192.1"/>
    </source>
</evidence>
<name>A0ABP3WYI3_9ALTE</name>
<dbReference type="RefSeq" id="WP_343860801.1">
    <property type="nucleotide sequence ID" value="NZ_BAAAFD010000008.1"/>
</dbReference>
<evidence type="ECO:0000313" key="3">
    <source>
        <dbReference type="Proteomes" id="UP001500359"/>
    </source>
</evidence>
<accession>A0ABP3WYI3</accession>
<gene>
    <name evidence="2" type="ORF">GCM10009114_26860</name>
</gene>
<reference evidence="3" key="1">
    <citation type="journal article" date="2019" name="Int. J. Syst. Evol. Microbiol.">
        <title>The Global Catalogue of Microorganisms (GCM) 10K type strain sequencing project: providing services to taxonomists for standard genome sequencing and annotation.</title>
        <authorList>
            <consortium name="The Broad Institute Genomics Platform"/>
            <consortium name="The Broad Institute Genome Sequencing Center for Infectious Disease"/>
            <person name="Wu L."/>
            <person name="Ma J."/>
        </authorList>
    </citation>
    <scope>NUCLEOTIDE SEQUENCE [LARGE SCALE GENOMIC DNA]</scope>
    <source>
        <strain evidence="3">JCM 15896</strain>
    </source>
</reference>
<feature type="region of interest" description="Disordered" evidence="1">
    <location>
        <begin position="1"/>
        <end position="77"/>
    </location>
</feature>
<dbReference type="EMBL" id="BAAAFD010000008">
    <property type="protein sequence ID" value="GAA0858192.1"/>
    <property type="molecule type" value="Genomic_DNA"/>
</dbReference>
<dbReference type="Proteomes" id="UP001500359">
    <property type="component" value="Unassembled WGS sequence"/>
</dbReference>
<feature type="compositionally biased region" description="Basic and acidic residues" evidence="1">
    <location>
        <begin position="27"/>
        <end position="40"/>
    </location>
</feature>
<protein>
    <submittedName>
        <fullName evidence="2">Uncharacterized protein</fullName>
    </submittedName>
</protein>
<feature type="compositionally biased region" description="Basic and acidic residues" evidence="1">
    <location>
        <begin position="51"/>
        <end position="61"/>
    </location>
</feature>
<evidence type="ECO:0000256" key="1">
    <source>
        <dbReference type="SAM" id="MobiDB-lite"/>
    </source>
</evidence>